<evidence type="ECO:0000313" key="1">
    <source>
        <dbReference type="EMBL" id="KAK3204629.1"/>
    </source>
</evidence>
<comment type="caution">
    <text evidence="1">The sequence shown here is derived from an EMBL/GenBank/DDBJ whole genome shotgun (WGS) entry which is preliminary data.</text>
</comment>
<accession>A0AAE0E3B4</accession>
<organism evidence="1 2">
    <name type="scientific">Dipteronia sinensis</name>
    <dbReference type="NCBI Taxonomy" id="43782"/>
    <lineage>
        <taxon>Eukaryota</taxon>
        <taxon>Viridiplantae</taxon>
        <taxon>Streptophyta</taxon>
        <taxon>Embryophyta</taxon>
        <taxon>Tracheophyta</taxon>
        <taxon>Spermatophyta</taxon>
        <taxon>Magnoliopsida</taxon>
        <taxon>eudicotyledons</taxon>
        <taxon>Gunneridae</taxon>
        <taxon>Pentapetalae</taxon>
        <taxon>rosids</taxon>
        <taxon>malvids</taxon>
        <taxon>Sapindales</taxon>
        <taxon>Sapindaceae</taxon>
        <taxon>Hippocastanoideae</taxon>
        <taxon>Acereae</taxon>
        <taxon>Dipteronia</taxon>
    </lineage>
</organism>
<dbReference type="EMBL" id="JANJYJ010000006">
    <property type="protein sequence ID" value="KAK3204629.1"/>
    <property type="molecule type" value="Genomic_DNA"/>
</dbReference>
<keyword evidence="2" id="KW-1185">Reference proteome</keyword>
<dbReference type="AlphaFoldDB" id="A0AAE0E3B4"/>
<protein>
    <submittedName>
        <fullName evidence="1">Uncharacterized protein</fullName>
    </submittedName>
</protein>
<dbReference type="Proteomes" id="UP001281410">
    <property type="component" value="Unassembled WGS sequence"/>
</dbReference>
<gene>
    <name evidence="1" type="ORF">Dsin_018675</name>
</gene>
<reference evidence="1" key="1">
    <citation type="journal article" date="2023" name="Plant J.">
        <title>Genome sequences and population genomics provide insights into the demographic history, inbreeding, and mutation load of two 'living fossil' tree species of Dipteronia.</title>
        <authorList>
            <person name="Feng Y."/>
            <person name="Comes H.P."/>
            <person name="Chen J."/>
            <person name="Zhu S."/>
            <person name="Lu R."/>
            <person name="Zhang X."/>
            <person name="Li P."/>
            <person name="Qiu J."/>
            <person name="Olsen K.M."/>
            <person name="Qiu Y."/>
        </authorList>
    </citation>
    <scope>NUCLEOTIDE SEQUENCE</scope>
    <source>
        <strain evidence="1">NBL</strain>
    </source>
</reference>
<name>A0AAE0E3B4_9ROSI</name>
<proteinExistence type="predicted"/>
<sequence length="91" mass="10324">MDHHCQNSTVFSDSMTTTTTTELPTIVHLFLHLQSQVTAGIQSHYRTHMVCTLYKENLIRQNGSRIPTEADPMVGNYGRREKCAAREAESE</sequence>
<evidence type="ECO:0000313" key="2">
    <source>
        <dbReference type="Proteomes" id="UP001281410"/>
    </source>
</evidence>